<evidence type="ECO:0000259" key="1">
    <source>
        <dbReference type="Pfam" id="PF01636"/>
    </source>
</evidence>
<accession>A0A1B4XJ25</accession>
<evidence type="ECO:0000313" key="3">
    <source>
        <dbReference type="Proteomes" id="UP000243180"/>
    </source>
</evidence>
<dbReference type="InterPro" id="IPR002575">
    <property type="entry name" value="Aminoglycoside_PTrfase"/>
</dbReference>
<dbReference type="OrthoDB" id="9810277at2"/>
<dbReference type="PANTHER" id="PTHR43883">
    <property type="entry name" value="SLR0207 PROTEIN"/>
    <property type="match status" value="1"/>
</dbReference>
<dbReference type="Proteomes" id="UP000243180">
    <property type="component" value="Chromosome"/>
</dbReference>
<dbReference type="Pfam" id="PF13671">
    <property type="entry name" value="AAA_33"/>
    <property type="match status" value="1"/>
</dbReference>
<keyword evidence="2" id="KW-0808">Transferase</keyword>
<keyword evidence="3" id="KW-1185">Reference proteome</keyword>
<dbReference type="Gene3D" id="3.90.1200.10">
    <property type="match status" value="1"/>
</dbReference>
<dbReference type="Pfam" id="PF01636">
    <property type="entry name" value="APH"/>
    <property type="match status" value="1"/>
</dbReference>
<dbReference type="InterPro" id="IPR011009">
    <property type="entry name" value="Kinase-like_dom_sf"/>
</dbReference>
<dbReference type="PANTHER" id="PTHR43883:SF1">
    <property type="entry name" value="GLUCONOKINASE"/>
    <property type="match status" value="1"/>
</dbReference>
<dbReference type="RefSeq" id="WP_096361509.1">
    <property type="nucleotide sequence ID" value="NZ_AP014879.1"/>
</dbReference>
<dbReference type="SUPFAM" id="SSF52540">
    <property type="entry name" value="P-loop containing nucleoside triphosphate hydrolases"/>
    <property type="match status" value="1"/>
</dbReference>
<dbReference type="InterPro" id="IPR027417">
    <property type="entry name" value="P-loop_NTPase"/>
</dbReference>
<dbReference type="GO" id="GO:0016740">
    <property type="term" value="F:transferase activity"/>
    <property type="evidence" value="ECO:0007669"/>
    <property type="project" value="UniProtKB-KW"/>
</dbReference>
<dbReference type="AlphaFoldDB" id="A0A1B4XJ25"/>
<dbReference type="KEGG" id="slim:SCL_2528"/>
<sequence length="526" mass="58979">MALVDTGLPPLIQALMHPACYGHPVRDIRLVETHISWVLLTGPFAYKIKKPVNLGFLDFSSLEKRRFFCEEELRLNRRLAPSLYLEVVSISGSPESPLLSGNGAAIEYAVKMVQFPEAARLDRMLARGELGPPHIDLLARELAEFHGRVAVAGNDQPFGDPDHVYEPVRQNFIQIRSRIEAGDETLLQRLESWSELNFNELRQTFEARKRGGFIRECHGDAHLANMVWLEERAMLFDCLEFSDNLRWIDVMSELAFLVMDLDDRGRPGLARRALNAYLEHTGDYAGLAVFRFYQVYRALVRAKVACIRLCQSGLSDTEKNRGRGEYRGYANLAGRYTQPPPPALIITHGLSGSGKTWLSQQLLEALGAVRVRSDIERKRLHGLAPGARSGSGIASGIYAPDASRRTYAHLAELAATILRAGHSVIVDAACLKREQRDSLRSVAQQGRMPCVILDIRTPETILRQRLRQRAAQQHEVSEAGLTVLDHQLATREPLADTEQCHVLSVDGAAPDMPYLERQLRERLVSI</sequence>
<dbReference type="Gene3D" id="3.40.50.300">
    <property type="entry name" value="P-loop containing nucleotide triphosphate hydrolases"/>
    <property type="match status" value="1"/>
</dbReference>
<feature type="domain" description="Aminoglycoside phosphotransferase" evidence="1">
    <location>
        <begin position="123"/>
        <end position="288"/>
    </location>
</feature>
<name>A0A1B4XJ25_9GAMM</name>
<dbReference type="InterPro" id="IPR052732">
    <property type="entry name" value="Cell-binding_unc_protein"/>
</dbReference>
<evidence type="ECO:0000313" key="2">
    <source>
        <dbReference type="EMBL" id="BAV34805.1"/>
    </source>
</evidence>
<gene>
    <name evidence="2" type="ORF">SCL_2528</name>
</gene>
<reference evidence="2 3" key="1">
    <citation type="submission" date="2015-05" db="EMBL/GenBank/DDBJ databases">
        <title>Complete genome sequence of a sulfur-oxidizing gammaproteobacterium strain HA5.</title>
        <authorList>
            <person name="Miura A."/>
            <person name="Kojima H."/>
            <person name="Fukui M."/>
        </authorList>
    </citation>
    <scope>NUCLEOTIDE SEQUENCE [LARGE SCALE GENOMIC DNA]</scope>
    <source>
        <strain evidence="2 3">HA5</strain>
    </source>
</reference>
<dbReference type="InParanoid" id="A0A1B4XJ25"/>
<organism evidence="2 3">
    <name type="scientific">Sulfuricaulis limicola</name>
    <dbReference type="NCBI Taxonomy" id="1620215"/>
    <lineage>
        <taxon>Bacteria</taxon>
        <taxon>Pseudomonadati</taxon>
        <taxon>Pseudomonadota</taxon>
        <taxon>Gammaproteobacteria</taxon>
        <taxon>Acidiferrobacterales</taxon>
        <taxon>Acidiferrobacteraceae</taxon>
        <taxon>Sulfuricaulis</taxon>
    </lineage>
</organism>
<dbReference type="EMBL" id="AP014879">
    <property type="protein sequence ID" value="BAV34805.1"/>
    <property type="molecule type" value="Genomic_DNA"/>
</dbReference>
<dbReference type="SUPFAM" id="SSF56112">
    <property type="entry name" value="Protein kinase-like (PK-like)"/>
    <property type="match status" value="1"/>
</dbReference>
<proteinExistence type="predicted"/>
<protein>
    <submittedName>
        <fullName evidence="2">Aminoglycoside phosphotransferase</fullName>
    </submittedName>
</protein>